<evidence type="ECO:0000259" key="3">
    <source>
        <dbReference type="PROSITE" id="PS51186"/>
    </source>
</evidence>
<evidence type="ECO:0000256" key="2">
    <source>
        <dbReference type="ARBA" id="ARBA00023315"/>
    </source>
</evidence>
<dbReference type="Pfam" id="PF00583">
    <property type="entry name" value="Acetyltransf_1"/>
    <property type="match status" value="1"/>
</dbReference>
<dbReference type="Proteomes" id="UP001223743">
    <property type="component" value="Unassembled WGS sequence"/>
</dbReference>
<dbReference type="Gene3D" id="3.40.630.30">
    <property type="match status" value="1"/>
</dbReference>
<name>A0ABU0M6U2_9HYPH</name>
<feature type="domain" description="N-acetyltransferase" evidence="3">
    <location>
        <begin position="8"/>
        <end position="178"/>
    </location>
</feature>
<keyword evidence="5" id="KW-1185">Reference proteome</keyword>
<keyword evidence="2" id="KW-0012">Acyltransferase</keyword>
<dbReference type="SUPFAM" id="SSF55729">
    <property type="entry name" value="Acyl-CoA N-acyltransferases (Nat)"/>
    <property type="match status" value="1"/>
</dbReference>
<keyword evidence="1" id="KW-0808">Transferase</keyword>
<dbReference type="PANTHER" id="PTHR43877">
    <property type="entry name" value="AMINOALKYLPHOSPHONATE N-ACETYLTRANSFERASE-RELATED-RELATED"/>
    <property type="match status" value="1"/>
</dbReference>
<gene>
    <name evidence="4" type="ORF">QO015_002295</name>
</gene>
<sequence length="180" mass="19089">MTETRPDATLRSLSHAEAEAALDGLAEVLVDAVEHGASVNFLAGFRHDEAVAFWRGQLQAIAEGKRALIVAETGGRVVGTVVVTHAHQPNQPHRADVGKMLVHSSMRRRGLGRRLLAAAEAEALASGRTLLVLDTETDSAGHRLYAACGWIEVGTIPGFALSTTGEPSGATIFYKRIGND</sequence>
<dbReference type="EMBL" id="JAUSWJ010000001">
    <property type="protein sequence ID" value="MDQ0516682.1"/>
    <property type="molecule type" value="Genomic_DNA"/>
</dbReference>
<proteinExistence type="predicted"/>
<accession>A0ABU0M6U2</accession>
<dbReference type="InterPro" id="IPR000182">
    <property type="entry name" value="GNAT_dom"/>
</dbReference>
<dbReference type="PROSITE" id="PS51186">
    <property type="entry name" value="GNAT"/>
    <property type="match status" value="1"/>
</dbReference>
<dbReference type="RefSeq" id="WP_266279289.1">
    <property type="nucleotide sequence ID" value="NZ_JAPKNF010000001.1"/>
</dbReference>
<dbReference type="InterPro" id="IPR050832">
    <property type="entry name" value="Bact_Acetyltransf"/>
</dbReference>
<organism evidence="4 5">
    <name type="scientific">Kaistia geumhonensis</name>
    <dbReference type="NCBI Taxonomy" id="410839"/>
    <lineage>
        <taxon>Bacteria</taxon>
        <taxon>Pseudomonadati</taxon>
        <taxon>Pseudomonadota</taxon>
        <taxon>Alphaproteobacteria</taxon>
        <taxon>Hyphomicrobiales</taxon>
        <taxon>Kaistiaceae</taxon>
        <taxon>Kaistia</taxon>
    </lineage>
</organism>
<protein>
    <submittedName>
        <fullName evidence="4">GNAT superfamily N-acetyltransferase</fullName>
    </submittedName>
</protein>
<dbReference type="InterPro" id="IPR016181">
    <property type="entry name" value="Acyl_CoA_acyltransferase"/>
</dbReference>
<reference evidence="4 5" key="1">
    <citation type="submission" date="2023-07" db="EMBL/GenBank/DDBJ databases">
        <title>Genomic Encyclopedia of Type Strains, Phase IV (KMG-IV): sequencing the most valuable type-strain genomes for metagenomic binning, comparative biology and taxonomic classification.</title>
        <authorList>
            <person name="Goeker M."/>
        </authorList>
    </citation>
    <scope>NUCLEOTIDE SEQUENCE [LARGE SCALE GENOMIC DNA]</scope>
    <source>
        <strain evidence="4 5">B1-1</strain>
    </source>
</reference>
<evidence type="ECO:0000256" key="1">
    <source>
        <dbReference type="ARBA" id="ARBA00022679"/>
    </source>
</evidence>
<evidence type="ECO:0000313" key="5">
    <source>
        <dbReference type="Proteomes" id="UP001223743"/>
    </source>
</evidence>
<evidence type="ECO:0000313" key="4">
    <source>
        <dbReference type="EMBL" id="MDQ0516682.1"/>
    </source>
</evidence>
<comment type="caution">
    <text evidence="4">The sequence shown here is derived from an EMBL/GenBank/DDBJ whole genome shotgun (WGS) entry which is preliminary data.</text>
</comment>